<reference evidence="4" key="2">
    <citation type="submission" date="2020-11" db="EMBL/GenBank/DDBJ databases">
        <authorList>
            <person name="McCartney M.A."/>
            <person name="Auch B."/>
            <person name="Kono T."/>
            <person name="Mallez S."/>
            <person name="Becker A."/>
            <person name="Gohl D.M."/>
            <person name="Silverstein K.A.T."/>
            <person name="Koren S."/>
            <person name="Bechman K.B."/>
            <person name="Herman A."/>
            <person name="Abrahante J.E."/>
            <person name="Garbe J."/>
        </authorList>
    </citation>
    <scope>NUCLEOTIDE SEQUENCE</scope>
    <source>
        <strain evidence="4">Duluth1</strain>
        <tissue evidence="4">Whole animal</tissue>
    </source>
</reference>
<dbReference type="PROSITE" id="PS50871">
    <property type="entry name" value="C1Q"/>
    <property type="match status" value="1"/>
</dbReference>
<comment type="caution">
    <text evidence="4">The sequence shown here is derived from an EMBL/GenBank/DDBJ whole genome shotgun (WGS) entry which is preliminary data.</text>
</comment>
<sequence length="164" mass="17663">MSVQDARKVAAADRTTLSDAGHPVKNNRFVAEGIVAFSAMKSASQGHLGVNQNIIFEQVLTNEGGGYHPNHGVFIAPQSGVYVMSSAIMTSANGRFHAAIVHNGNMVAHIYGHGDSGLYDQGSQTIVIKLNAEDEVAVQNFDFPDITIFGYLYSSFSGYLLWQP</sequence>
<evidence type="ECO:0000313" key="4">
    <source>
        <dbReference type="EMBL" id="KAH3791914.1"/>
    </source>
</evidence>
<dbReference type="InterPro" id="IPR001073">
    <property type="entry name" value="C1q_dom"/>
</dbReference>
<protein>
    <recommendedName>
        <fullName evidence="3">C1q domain-containing protein</fullName>
    </recommendedName>
</protein>
<dbReference type="PANTHER" id="PTHR15427:SF50">
    <property type="entry name" value="COMPLEMENT C1Q TUMOR NECROSIS FACTOR-RELATED PROTEIN 2-LIKE"/>
    <property type="match status" value="1"/>
</dbReference>
<keyword evidence="2" id="KW-0964">Secreted</keyword>
<dbReference type="OrthoDB" id="6150994at2759"/>
<accession>A0A9D4J107</accession>
<reference evidence="4" key="1">
    <citation type="journal article" date="2019" name="bioRxiv">
        <title>The Genome of the Zebra Mussel, Dreissena polymorpha: A Resource for Invasive Species Research.</title>
        <authorList>
            <person name="McCartney M.A."/>
            <person name="Auch B."/>
            <person name="Kono T."/>
            <person name="Mallez S."/>
            <person name="Zhang Y."/>
            <person name="Obille A."/>
            <person name="Becker A."/>
            <person name="Abrahante J.E."/>
            <person name="Garbe J."/>
            <person name="Badalamenti J.P."/>
            <person name="Herman A."/>
            <person name="Mangelson H."/>
            <person name="Liachko I."/>
            <person name="Sullivan S."/>
            <person name="Sone E.D."/>
            <person name="Koren S."/>
            <person name="Silverstein K.A.T."/>
            <person name="Beckman K.B."/>
            <person name="Gohl D.M."/>
        </authorList>
    </citation>
    <scope>NUCLEOTIDE SEQUENCE</scope>
    <source>
        <strain evidence="4">Duluth1</strain>
        <tissue evidence="4">Whole animal</tissue>
    </source>
</reference>
<dbReference type="Proteomes" id="UP000828390">
    <property type="component" value="Unassembled WGS sequence"/>
</dbReference>
<dbReference type="Gene3D" id="2.60.120.40">
    <property type="match status" value="1"/>
</dbReference>
<dbReference type="InterPro" id="IPR050392">
    <property type="entry name" value="Collagen/C1q_domain"/>
</dbReference>
<organism evidence="4 5">
    <name type="scientific">Dreissena polymorpha</name>
    <name type="common">Zebra mussel</name>
    <name type="synonym">Mytilus polymorpha</name>
    <dbReference type="NCBI Taxonomy" id="45954"/>
    <lineage>
        <taxon>Eukaryota</taxon>
        <taxon>Metazoa</taxon>
        <taxon>Spiralia</taxon>
        <taxon>Lophotrochozoa</taxon>
        <taxon>Mollusca</taxon>
        <taxon>Bivalvia</taxon>
        <taxon>Autobranchia</taxon>
        <taxon>Heteroconchia</taxon>
        <taxon>Euheterodonta</taxon>
        <taxon>Imparidentia</taxon>
        <taxon>Neoheterodontei</taxon>
        <taxon>Myida</taxon>
        <taxon>Dreissenoidea</taxon>
        <taxon>Dreissenidae</taxon>
        <taxon>Dreissena</taxon>
    </lineage>
</organism>
<evidence type="ECO:0000256" key="2">
    <source>
        <dbReference type="ARBA" id="ARBA00022525"/>
    </source>
</evidence>
<name>A0A9D4J107_DREPO</name>
<feature type="domain" description="C1q" evidence="3">
    <location>
        <begin position="30"/>
        <end position="164"/>
    </location>
</feature>
<comment type="subcellular location">
    <subcellularLocation>
        <location evidence="1">Secreted</location>
    </subcellularLocation>
</comment>
<dbReference type="SUPFAM" id="SSF49842">
    <property type="entry name" value="TNF-like"/>
    <property type="match status" value="1"/>
</dbReference>
<dbReference type="SMART" id="SM00110">
    <property type="entry name" value="C1Q"/>
    <property type="match status" value="1"/>
</dbReference>
<dbReference type="EMBL" id="JAIWYP010000007">
    <property type="protein sequence ID" value="KAH3791914.1"/>
    <property type="molecule type" value="Genomic_DNA"/>
</dbReference>
<dbReference type="PRINTS" id="PR00007">
    <property type="entry name" value="COMPLEMNTC1Q"/>
</dbReference>
<proteinExistence type="predicted"/>
<keyword evidence="5" id="KW-1185">Reference proteome</keyword>
<gene>
    <name evidence="4" type="ORF">DPMN_145404</name>
</gene>
<dbReference type="Pfam" id="PF00386">
    <property type="entry name" value="C1q"/>
    <property type="match status" value="1"/>
</dbReference>
<dbReference type="PANTHER" id="PTHR15427">
    <property type="entry name" value="EMILIN ELASTIN MICROFIBRIL INTERFACE-LOCATED PROTEIN ELASTIN MICROFIBRIL INTERFACER"/>
    <property type="match status" value="1"/>
</dbReference>
<evidence type="ECO:0000313" key="5">
    <source>
        <dbReference type="Proteomes" id="UP000828390"/>
    </source>
</evidence>
<dbReference type="AlphaFoldDB" id="A0A9D4J107"/>
<evidence type="ECO:0000256" key="1">
    <source>
        <dbReference type="ARBA" id="ARBA00004613"/>
    </source>
</evidence>
<dbReference type="GO" id="GO:0005576">
    <property type="term" value="C:extracellular region"/>
    <property type="evidence" value="ECO:0007669"/>
    <property type="project" value="UniProtKB-SubCell"/>
</dbReference>
<evidence type="ECO:0000259" key="3">
    <source>
        <dbReference type="PROSITE" id="PS50871"/>
    </source>
</evidence>
<dbReference type="InterPro" id="IPR008983">
    <property type="entry name" value="Tumour_necrosis_fac-like_dom"/>
</dbReference>